<evidence type="ECO:0000256" key="1">
    <source>
        <dbReference type="ARBA" id="ARBA00034120"/>
    </source>
</evidence>
<dbReference type="InterPro" id="IPR051083">
    <property type="entry name" value="GrpII_Intron_Splice-Mob/Def"/>
</dbReference>
<dbReference type="PANTHER" id="PTHR34047:SF8">
    <property type="entry name" value="PROTEIN YKFC"/>
    <property type="match status" value="1"/>
</dbReference>
<feature type="domain" description="Reverse transcriptase" evidence="2">
    <location>
        <begin position="17"/>
        <end position="116"/>
    </location>
</feature>
<dbReference type="Proteomes" id="UP000019197">
    <property type="component" value="Unassembled WGS sequence"/>
</dbReference>
<evidence type="ECO:0000313" key="4">
    <source>
        <dbReference type="Proteomes" id="UP000019197"/>
    </source>
</evidence>
<keyword evidence="3" id="KW-0808">Transferase</keyword>
<organism evidence="3 4">
    <name type="scientific">Xenorhabdus cabanillasii JM26</name>
    <dbReference type="NCBI Taxonomy" id="1427517"/>
    <lineage>
        <taxon>Bacteria</taxon>
        <taxon>Pseudomonadati</taxon>
        <taxon>Pseudomonadota</taxon>
        <taxon>Gammaproteobacteria</taxon>
        <taxon>Enterobacterales</taxon>
        <taxon>Morganellaceae</taxon>
        <taxon>Xenorhabdus</taxon>
    </lineage>
</organism>
<dbReference type="EMBL" id="CBXE010000444">
    <property type="protein sequence ID" value="CDL86750.1"/>
    <property type="molecule type" value="Genomic_DNA"/>
</dbReference>
<comment type="caution">
    <text evidence="3">The sequence shown here is derived from an EMBL/GenBank/DDBJ whole genome shotgun (WGS) entry which is preliminary data.</text>
</comment>
<reference evidence="3 4" key="1">
    <citation type="submission" date="2013-11" db="EMBL/GenBank/DDBJ databases">
        <title>Draft genome sequence and annotation of the entomopathogenic bacterium, Xenorhabdus cabanillasi strain JM26.</title>
        <authorList>
            <person name="Gualtieri M."/>
            <person name="Ogier J.C."/>
            <person name="Pages S."/>
            <person name="Givaudan A."/>
            <person name="Gaudriault S."/>
        </authorList>
    </citation>
    <scope>NUCLEOTIDE SEQUENCE [LARGE SCALE GENOMIC DNA]</scope>
    <source>
        <strain evidence="3 4">JM26</strain>
    </source>
</reference>
<gene>
    <name evidence="3" type="ORF">XCR1_510001</name>
</gene>
<accession>W1JB56</accession>
<keyword evidence="3" id="KW-0548">Nucleotidyltransferase</keyword>
<dbReference type="PROSITE" id="PS50878">
    <property type="entry name" value="RT_POL"/>
    <property type="match status" value="1"/>
</dbReference>
<dbReference type="PANTHER" id="PTHR34047">
    <property type="entry name" value="NUCLEAR INTRON MATURASE 1, MITOCHONDRIAL-RELATED"/>
    <property type="match status" value="1"/>
</dbReference>
<name>W1JB56_9GAMM</name>
<dbReference type="AlphaFoldDB" id="W1JB56"/>
<comment type="similarity">
    <text evidence="1">Belongs to the bacterial reverse transcriptase family.</text>
</comment>
<dbReference type="GO" id="GO:0003964">
    <property type="term" value="F:RNA-directed DNA polymerase activity"/>
    <property type="evidence" value="ECO:0007669"/>
    <property type="project" value="UniProtKB-KW"/>
</dbReference>
<protein>
    <submittedName>
        <fullName evidence="3">RNA-directed DNA polymerase (Reverse transcriptase)</fullName>
    </submittedName>
</protein>
<proteinExistence type="inferred from homology"/>
<evidence type="ECO:0000259" key="2">
    <source>
        <dbReference type="PROSITE" id="PS50878"/>
    </source>
</evidence>
<sequence length="116" mass="13511">MTKAAYGEHLDGNIHNLILRIRRRTYRQKTARITQIPKEDGSQRPLAISYIEDKLVQLAVRDILSRIYEPLFLPGLNCHAALKALQQPTYRNWNGAVVEIDIRQYFNTIPHIELMN</sequence>
<dbReference type="InterPro" id="IPR000477">
    <property type="entry name" value="RT_dom"/>
</dbReference>
<evidence type="ECO:0000313" key="3">
    <source>
        <dbReference type="EMBL" id="CDL86750.1"/>
    </source>
</evidence>
<dbReference type="SUPFAM" id="SSF56672">
    <property type="entry name" value="DNA/RNA polymerases"/>
    <property type="match status" value="1"/>
</dbReference>
<keyword evidence="3" id="KW-0695">RNA-directed DNA polymerase</keyword>
<dbReference type="InterPro" id="IPR043502">
    <property type="entry name" value="DNA/RNA_pol_sf"/>
</dbReference>